<dbReference type="GO" id="GO:0016805">
    <property type="term" value="F:dipeptidase activity"/>
    <property type="evidence" value="ECO:0007669"/>
    <property type="project" value="UniProtKB-KW"/>
</dbReference>
<name>A0A0L0M9S9_9BURK</name>
<dbReference type="InterPro" id="IPR010843">
    <property type="entry name" value="Uncharacterised_AroM"/>
</dbReference>
<dbReference type="EMBL" id="LFJJ01000160">
    <property type="protein sequence ID" value="KND59108.1"/>
    <property type="molecule type" value="Genomic_DNA"/>
</dbReference>
<keyword evidence="3 6" id="KW-0378">Hydrolase</keyword>
<evidence type="ECO:0000256" key="1">
    <source>
        <dbReference type="ARBA" id="ARBA00006534"/>
    </source>
</evidence>
<dbReference type="Proteomes" id="UP000036959">
    <property type="component" value="Unassembled WGS sequence"/>
</dbReference>
<comment type="caution">
    <text evidence="6">The sequence shown here is derived from an EMBL/GenBank/DDBJ whole genome shotgun (WGS) entry which is preliminary data.</text>
</comment>
<dbReference type="EC" id="3.4.13.21" evidence="6"/>
<comment type="similarity">
    <text evidence="1">Belongs to the peptidase S51 family.</text>
</comment>
<proteinExistence type="inferred from homology"/>
<protein>
    <submittedName>
        <fullName evidence="6">Alpha-aspartyl dipeptidase Peptidase E</fullName>
        <ecNumber evidence="6">3.4.13.21</ecNumber>
    </submittedName>
</protein>
<evidence type="ECO:0000256" key="2">
    <source>
        <dbReference type="ARBA" id="ARBA00022670"/>
    </source>
</evidence>
<dbReference type="NCBIfam" id="NF003642">
    <property type="entry name" value="PRK05282.1"/>
    <property type="match status" value="1"/>
</dbReference>
<dbReference type="GO" id="GO:0006508">
    <property type="term" value="P:proteolysis"/>
    <property type="evidence" value="ECO:0007669"/>
    <property type="project" value="UniProtKB-KW"/>
</dbReference>
<dbReference type="PANTHER" id="PTHR20842">
    <property type="entry name" value="PROTEASE S51 ALPHA-ASPARTYL DIPEPTIDASE"/>
    <property type="match status" value="1"/>
</dbReference>
<keyword evidence="6" id="KW-0224">Dipeptidase</keyword>
<sequence>MTTRKLGTLTIGQAPRADITPILDAHLHANLPHVHMGVLDNLTRDEIEARYAPQPGNATLISKLLDGSSVIVDKPAVRAVLQDKIDALVSQGCDVVLILCTGEFHGLEGRTAWLVEPDQIVPPTGAAIAGDRQVGIAVCERRPERRSDRRRAAVARPGRGAFDSRLHGLHRAASRDREGRERPAGDSFQRADCATDCGASVMNALLLSNSKGPDGAYLVHALDAIRALTPSGGQSPTDALFVPFAGVTMTWDDYAAKVAEALAPANIALRSLHTFASDADAHAAIAKTQLIVVGGGNTFQLLAQCRSRGLIDAIRNAVRGGVRYLGWSAGAILACPTICTTNDMPIVDPKGFGALDLIDFQINPHYTNALPAGHQGKTRNQRIEEYLAANPQSTVLGLPEGDWLHVADRAVTLQGPHDAVWFTHGAVVQTLASGATVQGPVQGAAR</sequence>
<feature type="region of interest" description="Disordered" evidence="5">
    <location>
        <begin position="166"/>
        <end position="188"/>
    </location>
</feature>
<gene>
    <name evidence="6" type="ORF">BVER_05043c</name>
</gene>
<dbReference type="Gene3D" id="3.40.50.880">
    <property type="match status" value="1"/>
</dbReference>
<dbReference type="PANTHER" id="PTHR20842:SF0">
    <property type="entry name" value="ALPHA-ASPARTYL DIPEPTIDASE"/>
    <property type="match status" value="1"/>
</dbReference>
<evidence type="ECO:0000256" key="4">
    <source>
        <dbReference type="ARBA" id="ARBA00022825"/>
    </source>
</evidence>
<keyword evidence="4" id="KW-0720">Serine protease</keyword>
<dbReference type="CDD" id="cd03146">
    <property type="entry name" value="GAT1_Peptidase_E"/>
    <property type="match status" value="1"/>
</dbReference>
<dbReference type="SUPFAM" id="SSF52317">
    <property type="entry name" value="Class I glutamine amidotransferase-like"/>
    <property type="match status" value="1"/>
</dbReference>
<keyword evidence="7" id="KW-1185">Reference proteome</keyword>
<organism evidence="6 7">
    <name type="scientific">Candidatus Burkholderia verschuerenii</name>
    <dbReference type="NCBI Taxonomy" id="242163"/>
    <lineage>
        <taxon>Bacteria</taxon>
        <taxon>Pseudomonadati</taxon>
        <taxon>Pseudomonadota</taxon>
        <taxon>Betaproteobacteria</taxon>
        <taxon>Burkholderiales</taxon>
        <taxon>Burkholderiaceae</taxon>
        <taxon>Burkholderia</taxon>
    </lineage>
</organism>
<dbReference type="Pfam" id="PF07302">
    <property type="entry name" value="AroM"/>
    <property type="match status" value="1"/>
</dbReference>
<dbReference type="PATRIC" id="fig|242163.4.peg.1796"/>
<evidence type="ECO:0000313" key="6">
    <source>
        <dbReference type="EMBL" id="KND59108.1"/>
    </source>
</evidence>
<evidence type="ECO:0000313" key="7">
    <source>
        <dbReference type="Proteomes" id="UP000036959"/>
    </source>
</evidence>
<dbReference type="Pfam" id="PF03575">
    <property type="entry name" value="Peptidase_S51"/>
    <property type="match status" value="1"/>
</dbReference>
<reference evidence="7" key="1">
    <citation type="submission" date="2015-06" db="EMBL/GenBank/DDBJ databases">
        <title>Comparative genomics of Burkholderia leaf nodule symbionts.</title>
        <authorList>
            <person name="Carlier A."/>
            <person name="Eberl L."/>
            <person name="Pinto-Carbo M."/>
        </authorList>
    </citation>
    <scope>NUCLEOTIDE SEQUENCE [LARGE SCALE GENOMIC DNA]</scope>
    <source>
        <strain evidence="7">UZHbot4</strain>
    </source>
</reference>
<dbReference type="InterPro" id="IPR029062">
    <property type="entry name" value="Class_I_gatase-like"/>
</dbReference>
<evidence type="ECO:0000256" key="3">
    <source>
        <dbReference type="ARBA" id="ARBA00022801"/>
    </source>
</evidence>
<dbReference type="InterPro" id="IPR005320">
    <property type="entry name" value="Peptidase_S51"/>
</dbReference>
<keyword evidence="2" id="KW-0645">Protease</keyword>
<accession>A0A0L0M9S9</accession>
<evidence type="ECO:0000256" key="5">
    <source>
        <dbReference type="SAM" id="MobiDB-lite"/>
    </source>
</evidence>
<feature type="compositionally biased region" description="Basic and acidic residues" evidence="5">
    <location>
        <begin position="173"/>
        <end position="184"/>
    </location>
</feature>
<dbReference type="GO" id="GO:0008236">
    <property type="term" value="F:serine-type peptidase activity"/>
    <property type="evidence" value="ECO:0007669"/>
    <property type="project" value="UniProtKB-KW"/>
</dbReference>
<dbReference type="AlphaFoldDB" id="A0A0L0M9S9"/>